<sequence length="65" mass="6843">MCRGEAVGTRTGSGDLQEFFTTNLSAAKGMSGSPVFLEDNVAGVLFSNDAALITVAKMTIRDMLQ</sequence>
<dbReference type="eggNOG" id="ENOG502R7A5">
    <property type="taxonomic scope" value="Eukaryota"/>
</dbReference>
<dbReference type="EMBL" id="AGNK02002728">
    <property type="status" value="NOT_ANNOTATED_CDS"/>
    <property type="molecule type" value="Genomic_DNA"/>
</dbReference>
<name>K3XQU7_SETIT</name>
<dbReference type="InterPro" id="IPR009003">
    <property type="entry name" value="Peptidase_S1_PA"/>
</dbReference>
<dbReference type="InParanoid" id="K3XQU7"/>
<reference evidence="2" key="1">
    <citation type="journal article" date="2012" name="Nat. Biotechnol.">
        <title>Reference genome sequence of the model plant Setaria.</title>
        <authorList>
            <person name="Bennetzen J.L."/>
            <person name="Schmutz J."/>
            <person name="Wang H."/>
            <person name="Percifield R."/>
            <person name="Hawkins J."/>
            <person name="Pontaroli A.C."/>
            <person name="Estep M."/>
            <person name="Feng L."/>
            <person name="Vaughn J.N."/>
            <person name="Grimwood J."/>
            <person name="Jenkins J."/>
            <person name="Barry K."/>
            <person name="Lindquist E."/>
            <person name="Hellsten U."/>
            <person name="Deshpande S."/>
            <person name="Wang X."/>
            <person name="Wu X."/>
            <person name="Mitros T."/>
            <person name="Triplett J."/>
            <person name="Yang X."/>
            <person name="Ye C.Y."/>
            <person name="Mauro-Herrera M."/>
            <person name="Wang L."/>
            <person name="Li P."/>
            <person name="Sharma M."/>
            <person name="Sharma R."/>
            <person name="Ronald P.C."/>
            <person name="Panaud O."/>
            <person name="Kellogg E.A."/>
            <person name="Brutnell T.P."/>
            <person name="Doust A.N."/>
            <person name="Tuskan G.A."/>
            <person name="Rokhsar D."/>
            <person name="Devos K.M."/>
        </authorList>
    </citation>
    <scope>NUCLEOTIDE SEQUENCE [LARGE SCALE GENOMIC DNA]</scope>
    <source>
        <strain evidence="2">cv. Yugu1</strain>
    </source>
</reference>
<evidence type="ECO:0000313" key="2">
    <source>
        <dbReference type="Proteomes" id="UP000004995"/>
    </source>
</evidence>
<accession>K3XQU7</accession>
<dbReference type="AlphaFoldDB" id="K3XQU7"/>
<dbReference type="EnsemblPlants" id="KQL03147">
    <property type="protein sequence ID" value="KQL03147"/>
    <property type="gene ID" value="SETIT_004284mg"/>
</dbReference>
<dbReference type="HOGENOM" id="CLU_2856609_0_0_1"/>
<dbReference type="SUPFAM" id="SSF50494">
    <property type="entry name" value="Trypsin-like serine proteases"/>
    <property type="match status" value="1"/>
</dbReference>
<dbReference type="Proteomes" id="UP000004995">
    <property type="component" value="Unassembled WGS sequence"/>
</dbReference>
<proteinExistence type="predicted"/>
<reference evidence="1" key="2">
    <citation type="submission" date="2018-08" db="UniProtKB">
        <authorList>
            <consortium name="EnsemblPlants"/>
        </authorList>
    </citation>
    <scope>IDENTIFICATION</scope>
    <source>
        <strain evidence="1">Yugu1</strain>
    </source>
</reference>
<evidence type="ECO:0000313" key="1">
    <source>
        <dbReference type="EnsemblPlants" id="KQL03147"/>
    </source>
</evidence>
<protein>
    <submittedName>
        <fullName evidence="1">Uncharacterized protein</fullName>
    </submittedName>
</protein>
<keyword evidence="2" id="KW-1185">Reference proteome</keyword>
<dbReference type="Gramene" id="KQL03147">
    <property type="protein sequence ID" value="KQL03147"/>
    <property type="gene ID" value="SETIT_004284mg"/>
</dbReference>
<organism evidence="1 2">
    <name type="scientific">Setaria italica</name>
    <name type="common">Foxtail millet</name>
    <name type="synonym">Panicum italicum</name>
    <dbReference type="NCBI Taxonomy" id="4555"/>
    <lineage>
        <taxon>Eukaryota</taxon>
        <taxon>Viridiplantae</taxon>
        <taxon>Streptophyta</taxon>
        <taxon>Embryophyta</taxon>
        <taxon>Tracheophyta</taxon>
        <taxon>Spermatophyta</taxon>
        <taxon>Magnoliopsida</taxon>
        <taxon>Liliopsida</taxon>
        <taxon>Poales</taxon>
        <taxon>Poaceae</taxon>
        <taxon>PACMAD clade</taxon>
        <taxon>Panicoideae</taxon>
        <taxon>Panicodae</taxon>
        <taxon>Paniceae</taxon>
        <taxon>Cenchrinae</taxon>
        <taxon>Setaria</taxon>
    </lineage>
</organism>